<evidence type="ECO:0000259" key="6">
    <source>
        <dbReference type="PROSITE" id="PS50111"/>
    </source>
</evidence>
<keyword evidence="5" id="KW-0812">Transmembrane</keyword>
<keyword evidence="9" id="KW-1185">Reference proteome</keyword>
<keyword evidence="5" id="KW-0472">Membrane</keyword>
<evidence type="ECO:0000256" key="4">
    <source>
        <dbReference type="SAM" id="MobiDB-lite"/>
    </source>
</evidence>
<dbReference type="PROSITE" id="PS50885">
    <property type="entry name" value="HAMP"/>
    <property type="match status" value="6"/>
</dbReference>
<comment type="similarity">
    <text evidence="2">Belongs to the methyl-accepting chemotaxis (MCP) protein family.</text>
</comment>
<feature type="transmembrane region" description="Helical" evidence="5">
    <location>
        <begin position="34"/>
        <end position="53"/>
    </location>
</feature>
<dbReference type="GO" id="GO:0005886">
    <property type="term" value="C:plasma membrane"/>
    <property type="evidence" value="ECO:0007669"/>
    <property type="project" value="TreeGrafter"/>
</dbReference>
<dbReference type="InterPro" id="IPR004089">
    <property type="entry name" value="MCPsignal_dom"/>
</dbReference>
<feature type="region of interest" description="Disordered" evidence="4">
    <location>
        <begin position="1365"/>
        <end position="1413"/>
    </location>
</feature>
<dbReference type="InterPro" id="IPR041395">
    <property type="entry name" value="McpB_HAMP_3rd"/>
</dbReference>
<feature type="domain" description="HAMP" evidence="7">
    <location>
        <begin position="106"/>
        <end position="158"/>
    </location>
</feature>
<feature type="domain" description="HAMP" evidence="7">
    <location>
        <begin position="558"/>
        <end position="610"/>
    </location>
</feature>
<dbReference type="Gene3D" id="1.10.287.950">
    <property type="entry name" value="Methyl-accepting chemotaxis protein"/>
    <property type="match status" value="1"/>
</dbReference>
<evidence type="ECO:0000256" key="3">
    <source>
        <dbReference type="PROSITE-ProRule" id="PRU00284"/>
    </source>
</evidence>
<dbReference type="OrthoDB" id="1790929at2"/>
<dbReference type="GO" id="GO:0004888">
    <property type="term" value="F:transmembrane signaling receptor activity"/>
    <property type="evidence" value="ECO:0007669"/>
    <property type="project" value="TreeGrafter"/>
</dbReference>
<evidence type="ECO:0000256" key="1">
    <source>
        <dbReference type="ARBA" id="ARBA00022500"/>
    </source>
</evidence>
<feature type="domain" description="HAMP" evidence="7">
    <location>
        <begin position="1009"/>
        <end position="1061"/>
    </location>
</feature>
<evidence type="ECO:0000256" key="2">
    <source>
        <dbReference type="ARBA" id="ARBA00029447"/>
    </source>
</evidence>
<feature type="domain" description="HAMP" evidence="7">
    <location>
        <begin position="1062"/>
        <end position="1107"/>
    </location>
</feature>
<feature type="domain" description="HAMP" evidence="7">
    <location>
        <begin position="332"/>
        <end position="384"/>
    </location>
</feature>
<dbReference type="InterPro" id="IPR051310">
    <property type="entry name" value="MCP_chemotaxis"/>
</dbReference>
<evidence type="ECO:0000313" key="9">
    <source>
        <dbReference type="Proteomes" id="UP000297597"/>
    </source>
</evidence>
<dbReference type="PROSITE" id="PS50111">
    <property type="entry name" value="CHEMOTAXIS_TRANSDUC_2"/>
    <property type="match status" value="1"/>
</dbReference>
<dbReference type="Proteomes" id="UP000297597">
    <property type="component" value="Unassembled WGS sequence"/>
</dbReference>
<dbReference type="CDD" id="cd11386">
    <property type="entry name" value="MCP_signal"/>
    <property type="match status" value="1"/>
</dbReference>
<dbReference type="GO" id="GO:0006935">
    <property type="term" value="P:chemotaxis"/>
    <property type="evidence" value="ECO:0007669"/>
    <property type="project" value="TreeGrafter"/>
</dbReference>
<sequence>MKQKIGTKIVMCFLILLLLLAVVGFSGSILKNMTASIILCGISLLAGGVLSFFTAMSVKTSFNALLTESKRLAAAVREGRLDTRGDESKVAQEFREVIKGVNDTLDTVTRPLHIAAEYVERIARGDIPPKITDACNGDFNKIKNSLNGCVDVINDLLQEMESLTHAVGEGRLDVRGNAAAYNGEWGKLVGGMNGLIKAVAVPVDELFAVLTRMAMNDYSQNMAGDYKGAWDDLKNAANEVQARVLNAIRAMKNMGQGDFSDLAVMKEVGQRSDNDQLIPALISMSEAVKKLADDAGMLAGAAVEGKLDTRADAARHKGEYRNVIEGFNKTLDAVVGPLNVAAEYIDRISKGDIPPRITEIYNGDFNEIKNNLNGCIDAVNGLLKETDSLIVAVREGRLDTRGDAEAFTGNWSELVYGMNSLMEAVAGPVEEIMVIMRQMAVNDLSKKMEQDYSGIWNELKHTVNELNAGLVNIQHTIVKVSEGDLSDSDMYKKVGRKSANDELVPGFIKMHDAIQKLLDDANMLAGAAVEGKLDARADADRHEGEYRKVIEGFNNTLDAVIGPLNVAAEYVDRISKGDIPPRITDNYNGDFNEIKDNLNTCIDSINSVVAGMNNLSKAHNDGAIDFYIPEEGFTGVYREMTAEVNKVVKTHVKNMSKLLKVVAAYAEGDFSKVMERLPGKQVFASEKMDQIRETLQSLIKEVDNMVQAVKAGRLEARCEATAFSGDWGELVGGLNSMMEAAAEPVRELIRVLERTAVNDFSQKIEKSFNGIWEEMKNATNTTTERLSDIVATVTKISDGDFGDLEVFKKVGRRSEHDELIPSFVKMMEVIQELIADVENSALAAASGQLDKRTDTGRYNGEYRKLMEGMDGLLEAVAAPLNEIMDVLDRLKVNDLSKTVDKDYTGIWNDLKDALNRVHFRMGNITNAVISASKGDLSSLEKFKTVGRWCDHDELTPGLIRMHDAIQKLLDDANMLAGSAVEGKLGTRADAGQHEGEYRKIIEGVNNMLDAVINPINEAAECLKQMAEGNLSIRVNGNYQGDHAIIKDALNSTLEELNEIIKKEAVRCLQEVAKGNLDVAVTGNYKGDYGIMKDALNRTIEDLNETLSQIAIAIEQVNTGAQQVSDSSQALSQGAAESASTMAQITSSMQQMNDQTRQNAENATQANRLATQARANAERGNEQMANMVRAMSDINESATNISKIIKAIDEIAFQTNLLALNAAVEAARAGKHGKGFTVVAEEVRNLAQRSAKAAKETAEMIEGSIKKTEVGTKIAEETSNALEEIVMGVSKVTDFISEIASASKEQALGIGQINEGLGQVDQVTQQNSASSEELAAASEEMSSQSEMVRQMLSKFKLKKQGGGASFTAGPVRAGRPYLAHKQKKSRLEVVTSPTGGRLNPEDVISLDDSDYGKF</sequence>
<feature type="domain" description="HAMP" evidence="7">
    <location>
        <begin position="739"/>
        <end position="791"/>
    </location>
</feature>
<dbReference type="SMART" id="SM00283">
    <property type="entry name" value="MA"/>
    <property type="match status" value="1"/>
</dbReference>
<evidence type="ECO:0000256" key="5">
    <source>
        <dbReference type="SAM" id="Phobius"/>
    </source>
</evidence>
<dbReference type="RefSeq" id="WP_134213033.1">
    <property type="nucleotide sequence ID" value="NZ_QFFZ01000008.1"/>
</dbReference>
<dbReference type="FunFam" id="1.10.287.950:FF:000001">
    <property type="entry name" value="Methyl-accepting chemotaxis sensory transducer"/>
    <property type="match status" value="1"/>
</dbReference>
<dbReference type="PANTHER" id="PTHR43531">
    <property type="entry name" value="PROTEIN ICFG"/>
    <property type="match status" value="1"/>
</dbReference>
<protein>
    <submittedName>
        <fullName evidence="8">Methyl-accepting chemotaxis protein I</fullName>
    </submittedName>
</protein>
<dbReference type="EMBL" id="QFFZ01000008">
    <property type="protein sequence ID" value="TEB12271.1"/>
    <property type="molecule type" value="Genomic_DNA"/>
</dbReference>
<keyword evidence="3" id="KW-0807">Transducer</keyword>
<dbReference type="InterPro" id="IPR003660">
    <property type="entry name" value="HAMP_dom"/>
</dbReference>
<evidence type="ECO:0000259" key="7">
    <source>
        <dbReference type="PROSITE" id="PS50885"/>
    </source>
</evidence>
<dbReference type="Pfam" id="PF18947">
    <property type="entry name" value="HAMP_2"/>
    <property type="match status" value="9"/>
</dbReference>
<dbReference type="Pfam" id="PF18575">
    <property type="entry name" value="HAMP_N3"/>
    <property type="match status" value="1"/>
</dbReference>
<proteinExistence type="inferred from homology"/>
<feature type="compositionally biased region" description="Acidic residues" evidence="4">
    <location>
        <begin position="1403"/>
        <end position="1413"/>
    </location>
</feature>
<accession>A0A4Y7RTS0</accession>
<dbReference type="Pfam" id="PF00015">
    <property type="entry name" value="MCPsignal"/>
    <property type="match status" value="1"/>
</dbReference>
<organism evidence="8 9">
    <name type="scientific">Pelotomaculum propionicicum</name>
    <dbReference type="NCBI Taxonomy" id="258475"/>
    <lineage>
        <taxon>Bacteria</taxon>
        <taxon>Bacillati</taxon>
        <taxon>Bacillota</taxon>
        <taxon>Clostridia</taxon>
        <taxon>Eubacteriales</taxon>
        <taxon>Desulfotomaculaceae</taxon>
        <taxon>Pelotomaculum</taxon>
    </lineage>
</organism>
<dbReference type="Gene3D" id="1.20.120.1530">
    <property type="match status" value="5"/>
</dbReference>
<dbReference type="SUPFAM" id="SSF58104">
    <property type="entry name" value="Methyl-accepting chemotaxis protein (MCP) signaling domain"/>
    <property type="match status" value="1"/>
</dbReference>
<feature type="domain" description="Methyl-accepting transducer" evidence="6">
    <location>
        <begin position="1112"/>
        <end position="1341"/>
    </location>
</feature>
<keyword evidence="5" id="KW-1133">Transmembrane helix</keyword>
<dbReference type="PANTHER" id="PTHR43531:SF11">
    <property type="entry name" value="METHYL-ACCEPTING CHEMOTAXIS PROTEIN 3"/>
    <property type="match status" value="1"/>
</dbReference>
<dbReference type="SMART" id="SM00304">
    <property type="entry name" value="HAMP"/>
    <property type="match status" value="9"/>
</dbReference>
<evidence type="ECO:0000313" key="8">
    <source>
        <dbReference type="EMBL" id="TEB12271.1"/>
    </source>
</evidence>
<comment type="caution">
    <text evidence="8">The sequence shown here is derived from an EMBL/GenBank/DDBJ whole genome shotgun (WGS) entry which is preliminary data.</text>
</comment>
<gene>
    <name evidence="8" type="primary">tsr_3</name>
    <name evidence="8" type="ORF">Pmgp_01162</name>
</gene>
<dbReference type="GO" id="GO:0007165">
    <property type="term" value="P:signal transduction"/>
    <property type="evidence" value="ECO:0007669"/>
    <property type="project" value="UniProtKB-KW"/>
</dbReference>
<name>A0A4Y7RTS0_9FIRM</name>
<keyword evidence="1" id="KW-0145">Chemotaxis</keyword>
<reference evidence="8 9" key="1">
    <citation type="journal article" date="2018" name="Environ. Microbiol.">
        <title>Novel energy conservation strategies and behaviour of Pelotomaculum schinkii driving syntrophic propionate catabolism.</title>
        <authorList>
            <person name="Hidalgo-Ahumada C.A.P."/>
            <person name="Nobu M.K."/>
            <person name="Narihiro T."/>
            <person name="Tamaki H."/>
            <person name="Liu W.T."/>
            <person name="Kamagata Y."/>
            <person name="Stams A.J.M."/>
            <person name="Imachi H."/>
            <person name="Sousa D.Z."/>
        </authorList>
    </citation>
    <scope>NUCLEOTIDE SEQUENCE [LARGE SCALE GENOMIC DNA]</scope>
    <source>
        <strain evidence="8 9">MGP</strain>
    </source>
</reference>